<organism evidence="1 2">
    <name type="scientific">Ensete ventricosum</name>
    <name type="common">Abyssinian banana</name>
    <name type="synonym">Musa ensete</name>
    <dbReference type="NCBI Taxonomy" id="4639"/>
    <lineage>
        <taxon>Eukaryota</taxon>
        <taxon>Viridiplantae</taxon>
        <taxon>Streptophyta</taxon>
        <taxon>Embryophyta</taxon>
        <taxon>Tracheophyta</taxon>
        <taxon>Spermatophyta</taxon>
        <taxon>Magnoliopsida</taxon>
        <taxon>Liliopsida</taxon>
        <taxon>Zingiberales</taxon>
        <taxon>Musaceae</taxon>
        <taxon>Ensete</taxon>
    </lineage>
</organism>
<evidence type="ECO:0000313" key="1">
    <source>
        <dbReference type="EMBL" id="RRT56495.1"/>
    </source>
</evidence>
<name>A0A426YXP6_ENSVE</name>
<dbReference type="EMBL" id="AMZH03009600">
    <property type="protein sequence ID" value="RRT56495.1"/>
    <property type="molecule type" value="Genomic_DNA"/>
</dbReference>
<gene>
    <name evidence="1" type="ORF">B296_00047819</name>
</gene>
<dbReference type="Proteomes" id="UP000287651">
    <property type="component" value="Unassembled WGS sequence"/>
</dbReference>
<comment type="caution">
    <text evidence="1">The sequence shown here is derived from an EMBL/GenBank/DDBJ whole genome shotgun (WGS) entry which is preliminary data.</text>
</comment>
<accession>A0A426YXP6</accession>
<protein>
    <submittedName>
        <fullName evidence="1">Uncharacterized protein</fullName>
    </submittedName>
</protein>
<dbReference type="AlphaFoldDB" id="A0A426YXP6"/>
<reference evidence="1 2" key="1">
    <citation type="journal article" date="2014" name="Agronomy (Basel)">
        <title>A Draft Genome Sequence for Ensete ventricosum, the Drought-Tolerant Tree Against Hunger.</title>
        <authorList>
            <person name="Harrison J."/>
            <person name="Moore K.A."/>
            <person name="Paszkiewicz K."/>
            <person name="Jones T."/>
            <person name="Grant M."/>
            <person name="Ambacheew D."/>
            <person name="Muzemil S."/>
            <person name="Studholme D.J."/>
        </authorList>
    </citation>
    <scope>NUCLEOTIDE SEQUENCE [LARGE SCALE GENOMIC DNA]</scope>
</reference>
<evidence type="ECO:0000313" key="2">
    <source>
        <dbReference type="Proteomes" id="UP000287651"/>
    </source>
</evidence>
<proteinExistence type="predicted"/>
<sequence length="151" mass="16276">MKRRHPYAFSTKPGKGFLTGKHHSWAWGSSHGPFIRAFGGPDLFEGDLEPLVRIGLPRGPPERRWAWALAMGVGWVPNSIELLPVSLVEPLARGPNPINTSPRPLLKLALEPSEYIAHMQSTSPLPTPAASSLGVVAPYVKPSIEGGPPPP</sequence>